<protein>
    <recommendedName>
        <fullName evidence="2 3">Single-stranded DNA-binding protein</fullName>
        <shortName evidence="2">SSB</shortName>
    </recommendedName>
</protein>
<feature type="region of interest" description="Disordered" evidence="4">
    <location>
        <begin position="103"/>
        <end position="127"/>
    </location>
</feature>
<evidence type="ECO:0000256" key="4">
    <source>
        <dbReference type="SAM" id="MobiDB-lite"/>
    </source>
</evidence>
<dbReference type="GO" id="GO:0009295">
    <property type="term" value="C:nucleoid"/>
    <property type="evidence" value="ECO:0007669"/>
    <property type="project" value="TreeGrafter"/>
</dbReference>
<dbReference type="RefSeq" id="WP_200802490.1">
    <property type="nucleotide sequence ID" value="NZ_FRFE01000056.1"/>
</dbReference>
<dbReference type="InterPro" id="IPR012340">
    <property type="entry name" value="NA-bd_OB-fold"/>
</dbReference>
<evidence type="ECO:0000313" key="5">
    <source>
        <dbReference type="EMBL" id="SHO53466.1"/>
    </source>
</evidence>
<dbReference type="SUPFAM" id="SSF50249">
    <property type="entry name" value="Nucleic acid-binding proteins"/>
    <property type="match status" value="1"/>
</dbReference>
<feature type="region of interest" description="Disordered" evidence="4">
    <location>
        <begin position="1"/>
        <end position="21"/>
    </location>
</feature>
<keyword evidence="1 2" id="KW-0238">DNA-binding</keyword>
<dbReference type="InterPro" id="IPR000424">
    <property type="entry name" value="Primosome_PriB/ssb"/>
</dbReference>
<dbReference type="Proteomes" id="UP000184603">
    <property type="component" value="Unassembled WGS sequence"/>
</dbReference>
<dbReference type="NCBIfam" id="TIGR00621">
    <property type="entry name" value="ssb"/>
    <property type="match status" value="1"/>
</dbReference>
<dbReference type="AlphaFoldDB" id="A0A1M7YLJ0"/>
<comment type="subunit">
    <text evidence="2">Homotetramer.</text>
</comment>
<dbReference type="CDD" id="cd04496">
    <property type="entry name" value="SSB_OBF"/>
    <property type="match status" value="1"/>
</dbReference>
<comment type="caution">
    <text evidence="2">Lacks conserved residue(s) required for the propagation of feature annotation.</text>
</comment>
<dbReference type="EMBL" id="FRFE01000056">
    <property type="protein sequence ID" value="SHO53466.1"/>
    <property type="molecule type" value="Genomic_DNA"/>
</dbReference>
<dbReference type="GO" id="GO:0003697">
    <property type="term" value="F:single-stranded DNA binding"/>
    <property type="evidence" value="ECO:0007669"/>
    <property type="project" value="UniProtKB-UniRule"/>
</dbReference>
<dbReference type="HAMAP" id="MF_00984">
    <property type="entry name" value="SSB"/>
    <property type="match status" value="1"/>
</dbReference>
<dbReference type="STRING" id="1121416.SAMN02745220_05132"/>
<organism evidence="5 6">
    <name type="scientific">Desulfopila aestuarii DSM 18488</name>
    <dbReference type="NCBI Taxonomy" id="1121416"/>
    <lineage>
        <taxon>Bacteria</taxon>
        <taxon>Pseudomonadati</taxon>
        <taxon>Thermodesulfobacteriota</taxon>
        <taxon>Desulfobulbia</taxon>
        <taxon>Desulfobulbales</taxon>
        <taxon>Desulfocapsaceae</taxon>
        <taxon>Desulfopila</taxon>
    </lineage>
</organism>
<evidence type="ECO:0000256" key="2">
    <source>
        <dbReference type="HAMAP-Rule" id="MF_00984"/>
    </source>
</evidence>
<dbReference type="PIRSF" id="PIRSF002070">
    <property type="entry name" value="SSB"/>
    <property type="match status" value="1"/>
</dbReference>
<dbReference type="Gene3D" id="2.40.50.140">
    <property type="entry name" value="Nucleic acid-binding proteins"/>
    <property type="match status" value="1"/>
</dbReference>
<name>A0A1M7YLJ0_9BACT</name>
<evidence type="ECO:0000256" key="1">
    <source>
        <dbReference type="ARBA" id="ARBA00023125"/>
    </source>
</evidence>
<reference evidence="5 6" key="1">
    <citation type="submission" date="2016-12" db="EMBL/GenBank/DDBJ databases">
        <authorList>
            <person name="Song W.-J."/>
            <person name="Kurnit D.M."/>
        </authorList>
    </citation>
    <scope>NUCLEOTIDE SEQUENCE [LARGE SCALE GENOMIC DNA]</scope>
    <source>
        <strain evidence="5 6">DSM 18488</strain>
    </source>
</reference>
<dbReference type="InterPro" id="IPR011344">
    <property type="entry name" value="ssDNA-bd"/>
</dbReference>
<dbReference type="PROSITE" id="PS50935">
    <property type="entry name" value="SSB"/>
    <property type="match status" value="1"/>
</dbReference>
<keyword evidence="6" id="KW-1185">Reference proteome</keyword>
<dbReference type="GO" id="GO:0006260">
    <property type="term" value="P:DNA replication"/>
    <property type="evidence" value="ECO:0007669"/>
    <property type="project" value="InterPro"/>
</dbReference>
<proteinExistence type="inferred from homology"/>
<dbReference type="PANTHER" id="PTHR10302">
    <property type="entry name" value="SINGLE-STRANDED DNA-BINDING PROTEIN"/>
    <property type="match status" value="1"/>
</dbReference>
<evidence type="ECO:0000313" key="6">
    <source>
        <dbReference type="Proteomes" id="UP000184603"/>
    </source>
</evidence>
<accession>A0A1M7YLJ0</accession>
<dbReference type="Pfam" id="PF00436">
    <property type="entry name" value="SSB"/>
    <property type="match status" value="1"/>
</dbReference>
<dbReference type="PANTHER" id="PTHR10302:SF27">
    <property type="entry name" value="SINGLE-STRANDED DNA-BINDING PROTEIN"/>
    <property type="match status" value="1"/>
</dbReference>
<evidence type="ECO:0000256" key="3">
    <source>
        <dbReference type="PIRNR" id="PIRNR002070"/>
    </source>
</evidence>
<gene>
    <name evidence="5" type="ORF">SAMN02745220_05132</name>
</gene>
<sequence>MQKTQLIGNLGNDPELREAHGKPVCTFSVATTERWKDQQGDRQEKTEWHKVVAWDQLAKTCAHYLKRGARVYIEGKNRTRKWTDQNGVERYVTEIVAKEMEMLGTPGNSSTPPGYSVPPGHQDDVPF</sequence>